<dbReference type="Pfam" id="PF07103">
    <property type="entry name" value="DUF1365"/>
    <property type="match status" value="1"/>
</dbReference>
<organism evidence="1">
    <name type="scientific">Rhizobium leguminosarum bv. trifolii</name>
    <dbReference type="NCBI Taxonomy" id="386"/>
    <lineage>
        <taxon>Bacteria</taxon>
        <taxon>Pseudomonadati</taxon>
        <taxon>Pseudomonadota</taxon>
        <taxon>Alphaproteobacteria</taxon>
        <taxon>Hyphomicrobiales</taxon>
        <taxon>Rhizobiaceae</taxon>
        <taxon>Rhizobium/Agrobacterium group</taxon>
        <taxon>Rhizobium</taxon>
    </lineage>
</organism>
<reference evidence="1" key="1">
    <citation type="journal article" date="2015" name="BMC Genomics">
        <title>Transcriptome profiling of a Rhizobium leguminosarum bv. trifolii rosR mutant reveals the role of the transcriptional regulator RosR in motility, synthesis of cell-surface components, and other cellular processes.</title>
        <authorList>
            <person name="Rachwal K."/>
            <person name="Matczynska E."/>
            <person name="Janczarek M."/>
        </authorList>
    </citation>
    <scope>NUCLEOTIDE SEQUENCE</scope>
    <source>
        <strain evidence="1">Rt24.2</strain>
    </source>
</reference>
<evidence type="ECO:0008006" key="2">
    <source>
        <dbReference type="Google" id="ProtNLM"/>
    </source>
</evidence>
<dbReference type="PANTHER" id="PTHR33973:SF4">
    <property type="entry name" value="OS07G0153300 PROTEIN"/>
    <property type="match status" value="1"/>
</dbReference>
<dbReference type="InterPro" id="IPR010775">
    <property type="entry name" value="DUF1365"/>
</dbReference>
<protein>
    <recommendedName>
        <fullName evidence="2">DUF1365 domain-containing protein</fullName>
    </recommendedName>
</protein>
<accession>A0A1B8RED1</accession>
<proteinExistence type="predicted"/>
<name>A0A1B8RED1_RHILT</name>
<dbReference type="EMBL" id="KX487615">
    <property type="protein sequence ID" value="AOO89979.1"/>
    <property type="molecule type" value="Genomic_DNA"/>
</dbReference>
<reference evidence="1" key="2">
    <citation type="journal article" date="2016" name="Front. Microbiol.">
        <title>The Regulatory Protein RosR Affects Rhizobium leguminosarum bv. trifolii Protein Profiles, Cell Surface Properties, and Symbiosis with Clover.</title>
        <authorList>
            <person name="Rachwal K."/>
            <person name="Boguszewska A."/>
            <person name="Kopcinska J."/>
            <person name="Karas M."/>
            <person name="Tchorzewski M."/>
            <person name="Janczarek M."/>
        </authorList>
    </citation>
    <scope>NUCLEOTIDE SEQUENCE</scope>
    <source>
        <strain evidence="1">Rt24.2</strain>
    </source>
</reference>
<dbReference type="GeneID" id="61423528"/>
<dbReference type="RefSeq" id="WP_028732153.1">
    <property type="nucleotide sequence ID" value="NZ_MAMO01000016.1"/>
</dbReference>
<dbReference type="AlphaFoldDB" id="A0A1B8RED1"/>
<evidence type="ECO:0000313" key="1">
    <source>
        <dbReference type="EMBL" id="AOO89979.1"/>
    </source>
</evidence>
<sequence length="283" mass="31532">MTGRGKKRGMNAAANGAPPDAAAALYVGEIMHQRMKPFGHRFRYRIFSLLVDLDRLDEAGGLSVLFSVNGPNLISFHERDHADTRDTSLRAYADRLLAKAGLDRADRILLVCYPRILGYVFNPLSVYHAYDAGGAVVAMIYEVRNTFGERHSYICPVGRGEMSESGLRQSCDKLFHVSPFIGMAARYHFRMLPPGAEIRWRILENDCEGPLLSATFSGRQVPLTSALLLGLTARIPFLTFKIIAGIHWEALKLWLKGARYVRRPAPPPEVSVRLPRPLAEAAE</sequence>
<dbReference type="PANTHER" id="PTHR33973">
    <property type="entry name" value="OS07G0153300 PROTEIN"/>
    <property type="match status" value="1"/>
</dbReference>